<name>A0A183STW8_SCHSO</name>
<dbReference type="InterPro" id="IPR015505">
    <property type="entry name" value="Coronin"/>
</dbReference>
<dbReference type="SMART" id="SM01166">
    <property type="entry name" value="DUF1899"/>
    <property type="match status" value="1"/>
</dbReference>
<dbReference type="Pfam" id="PF00400">
    <property type="entry name" value="WD40"/>
    <property type="match status" value="1"/>
</dbReference>
<dbReference type="PROSITE" id="PS50082">
    <property type="entry name" value="WD_REPEATS_2"/>
    <property type="match status" value="1"/>
</dbReference>
<feature type="domain" description="DUF1899" evidence="6">
    <location>
        <begin position="1"/>
        <end position="65"/>
    </location>
</feature>
<dbReference type="Proteomes" id="UP000275846">
    <property type="component" value="Unassembled WGS sequence"/>
</dbReference>
<dbReference type="GO" id="GO:0051015">
    <property type="term" value="F:actin filament binding"/>
    <property type="evidence" value="ECO:0007669"/>
    <property type="project" value="TreeGrafter"/>
</dbReference>
<dbReference type="Gene3D" id="2.130.10.10">
    <property type="entry name" value="YVTN repeat-like/Quinoprotein amine dehydrogenase"/>
    <property type="match status" value="2"/>
</dbReference>
<dbReference type="InterPro" id="IPR036322">
    <property type="entry name" value="WD40_repeat_dom_sf"/>
</dbReference>
<evidence type="ECO:0000256" key="4">
    <source>
        <dbReference type="RuleBase" id="RU280818"/>
    </source>
</evidence>
<comment type="similarity">
    <text evidence="4">Belongs to the WD repeat coronin family.</text>
</comment>
<dbReference type="PANTHER" id="PTHR10856">
    <property type="entry name" value="CORONIN"/>
    <property type="match status" value="1"/>
</dbReference>
<protein>
    <recommendedName>
        <fullName evidence="4">Coronin</fullName>
    </recommendedName>
</protein>
<dbReference type="EMBL" id="UYSU01034250">
    <property type="protein sequence ID" value="VDL94051.1"/>
    <property type="molecule type" value="Genomic_DNA"/>
</dbReference>
<evidence type="ECO:0000256" key="5">
    <source>
        <dbReference type="SAM" id="MobiDB-lite"/>
    </source>
</evidence>
<keyword evidence="2 4" id="KW-0677">Repeat</keyword>
<keyword evidence="8" id="KW-1185">Reference proteome</keyword>
<dbReference type="GO" id="GO:0007015">
    <property type="term" value="P:actin filament organization"/>
    <property type="evidence" value="ECO:0007669"/>
    <property type="project" value="TreeGrafter"/>
</dbReference>
<proteinExistence type="inferred from homology"/>
<feature type="repeat" description="WD" evidence="3">
    <location>
        <begin position="74"/>
        <end position="108"/>
    </location>
</feature>
<evidence type="ECO:0000256" key="1">
    <source>
        <dbReference type="ARBA" id="ARBA00022574"/>
    </source>
</evidence>
<dbReference type="SMART" id="SM00320">
    <property type="entry name" value="WD40"/>
    <property type="match status" value="2"/>
</dbReference>
<feature type="region of interest" description="Disordered" evidence="5">
    <location>
        <begin position="245"/>
        <end position="265"/>
    </location>
</feature>
<reference evidence="9" key="1">
    <citation type="submission" date="2016-06" db="UniProtKB">
        <authorList>
            <consortium name="WormBaseParasite"/>
        </authorList>
    </citation>
    <scope>IDENTIFICATION</scope>
</reference>
<feature type="compositionally biased region" description="Pro residues" evidence="5">
    <location>
        <begin position="252"/>
        <end position="262"/>
    </location>
</feature>
<organism evidence="9">
    <name type="scientific">Schistocephalus solidus</name>
    <name type="common">Tapeworm</name>
    <dbReference type="NCBI Taxonomy" id="70667"/>
    <lineage>
        <taxon>Eukaryota</taxon>
        <taxon>Metazoa</taxon>
        <taxon>Spiralia</taxon>
        <taxon>Lophotrochozoa</taxon>
        <taxon>Platyhelminthes</taxon>
        <taxon>Cestoda</taxon>
        <taxon>Eucestoda</taxon>
        <taxon>Diphyllobothriidea</taxon>
        <taxon>Diphyllobothriidae</taxon>
        <taxon>Schistocephalus</taxon>
    </lineage>
</organism>
<accession>A0A183STW8</accession>
<dbReference type="InterPro" id="IPR001680">
    <property type="entry name" value="WD40_rpt"/>
</dbReference>
<evidence type="ECO:0000259" key="6">
    <source>
        <dbReference type="SMART" id="SM01166"/>
    </source>
</evidence>
<keyword evidence="1 3" id="KW-0853">WD repeat</keyword>
<evidence type="ECO:0000313" key="7">
    <source>
        <dbReference type="EMBL" id="VDL94051.1"/>
    </source>
</evidence>
<evidence type="ECO:0000256" key="3">
    <source>
        <dbReference type="PROSITE-ProRule" id="PRU00221"/>
    </source>
</evidence>
<dbReference type="STRING" id="70667.A0A183STW8"/>
<dbReference type="SMART" id="SM01167">
    <property type="entry name" value="DUF1900"/>
    <property type="match status" value="1"/>
</dbReference>
<reference evidence="7 8" key="2">
    <citation type="submission" date="2018-11" db="EMBL/GenBank/DDBJ databases">
        <authorList>
            <consortium name="Pathogen Informatics"/>
        </authorList>
    </citation>
    <scope>NUCLEOTIDE SEQUENCE [LARGE SCALE GENOMIC DNA]</scope>
    <source>
        <strain evidence="7 8">NST_G2</strain>
    </source>
</reference>
<evidence type="ECO:0000256" key="2">
    <source>
        <dbReference type="ARBA" id="ARBA00022737"/>
    </source>
</evidence>
<dbReference type="OrthoDB" id="1850764at2759"/>
<dbReference type="PROSITE" id="PS50294">
    <property type="entry name" value="WD_REPEATS_REGION"/>
    <property type="match status" value="1"/>
</dbReference>
<dbReference type="AlphaFoldDB" id="A0A183STW8"/>
<dbReference type="Pfam" id="PF08953">
    <property type="entry name" value="DUF1899"/>
    <property type="match status" value="1"/>
</dbReference>
<dbReference type="WBParaSite" id="SSLN_0000795601-mRNA-1">
    <property type="protein sequence ID" value="SSLN_0000795601-mRNA-1"/>
    <property type="gene ID" value="SSLN_0000795601"/>
</dbReference>
<evidence type="ECO:0000313" key="8">
    <source>
        <dbReference type="Proteomes" id="UP000275846"/>
    </source>
</evidence>
<evidence type="ECO:0000313" key="9">
    <source>
        <dbReference type="WBParaSite" id="SSLN_0000795601-mRNA-1"/>
    </source>
</evidence>
<dbReference type="PANTHER" id="PTHR10856:SF0">
    <property type="entry name" value="CORONIN"/>
    <property type="match status" value="1"/>
</dbReference>
<dbReference type="InterPro" id="IPR015048">
    <property type="entry name" value="DUF1899"/>
</dbReference>
<dbReference type="SUPFAM" id="SSF50978">
    <property type="entry name" value="WD40 repeat-like"/>
    <property type="match status" value="1"/>
</dbReference>
<gene>
    <name evidence="7" type="ORF">SSLN_LOCUS7666</name>
</gene>
<dbReference type="InterPro" id="IPR015943">
    <property type="entry name" value="WD40/YVTN_repeat-like_dom_sf"/>
</dbReference>
<sequence>MFVRKSKFKHIIGKPNKKEFCYDDIRITKSSWDSTYCSVNPKYVAIITEAAGGGAFLVLPVEKYGRVERDAPLVAGHRAAVLDIEWCPHNDDLIASGSEDCTAKVWQIPEGGLEPKVNLTTPVADLVAHQRRVGLVRWHPTAEYVLLTAGLAADLAADYWEFEFQDGENSTTLTTAATSYQTLDAPLPAIIYTVNTTSLALRTTTTTTTNVAVSTANTTATTTTTIPPTSLDPDPVEHSRVARNLDSDRATPHPPSASPPLLPQRTWNQPLSLVGTSVQPRHFTFTLRAVVLCLVLFNLKPLSEEKSSQYTSVLTLGADNMVFLWNVSTEEKLVTISFPDMVLSASFNFDGSKLVTTCKDRHTRVMDPRKGEILKENICHPGTKPQQAVYLKNGRIFTTGFSPMSERQYALWDVDDVTKQLQCQDLDTSNGLLFPFYDPDSNLIFLVGKVRTLSIEQQLLHFIAENSAKVERWREHFENLLNFDTEPSTLLPRAMESPPLLPVHCHATPLLKEKRFKAVHDSRTKPNHTGFRAGRGRVDQICTLRRILESRHSYQKPTAVCFVDFGATFDSVYRETLWRVMAVDGLPSKIIAIIKAYYSSTTVRVLVHNNLSQAFGIRSGVRQALNEEDGFGLAPGRRLADLDYADDIALLASSFSDLQSMVSQVNEIAKSVGLSINAGKTNVFSNCILVQEKAPLEVGGCQLEEVDSFKYLGARLLPNRQSKDDIVSRIDPARRVFSSLRKCLWTRCDISIATKIRIYLASVRSALLYGCECWATRVEDERNLEAFDHHCLRAILRVKYTDFVSNETVRNRCANVARISQAIPERRLRCFGHLLRRPPYGFSVTALEPIPPPNWRRRGGGQLKTWPDTVRQEMEVFLGPSVFGVRRWRRE</sequence>